<organism evidence="2 3">
    <name type="scientific">Roseofilum capinflatum BLCC-M114</name>
    <dbReference type="NCBI Taxonomy" id="3022440"/>
    <lineage>
        <taxon>Bacteria</taxon>
        <taxon>Bacillati</taxon>
        <taxon>Cyanobacteriota</taxon>
        <taxon>Cyanophyceae</taxon>
        <taxon>Desertifilales</taxon>
        <taxon>Desertifilaceae</taxon>
        <taxon>Roseofilum</taxon>
        <taxon>Roseofilum capinflatum</taxon>
    </lineage>
</organism>
<keyword evidence="3" id="KW-1185">Reference proteome</keyword>
<reference evidence="2 3" key="1">
    <citation type="submission" date="2023-01" db="EMBL/GenBank/DDBJ databases">
        <title>Novel diversity within Roseofilum (Cyanobacteria; Desertifilaceae) from marine benthic mats with descriptions of four novel species.</title>
        <authorList>
            <person name="Wang Y."/>
            <person name="Berthold D.E."/>
            <person name="Hu J."/>
            <person name="Lefler F.W."/>
            <person name="Laughinghouse H.D. IV."/>
        </authorList>
    </citation>
    <scope>NUCLEOTIDE SEQUENCE [LARGE SCALE GENOMIC DNA]</scope>
    <source>
        <strain evidence="2 3">BLCC-M114</strain>
    </source>
</reference>
<accession>A0ABT7B566</accession>
<proteinExistence type="predicted"/>
<dbReference type="Proteomes" id="UP001235849">
    <property type="component" value="Unassembled WGS sequence"/>
</dbReference>
<name>A0ABT7B566_9CYAN</name>
<dbReference type="RefSeq" id="WP_283766650.1">
    <property type="nucleotide sequence ID" value="NZ_JAQOSO010000054.1"/>
</dbReference>
<evidence type="ECO:0000256" key="1">
    <source>
        <dbReference type="SAM" id="MobiDB-lite"/>
    </source>
</evidence>
<dbReference type="EMBL" id="JAQOSO010000054">
    <property type="protein sequence ID" value="MDJ1174318.1"/>
    <property type="molecule type" value="Genomic_DNA"/>
</dbReference>
<gene>
    <name evidence="2" type="ORF">PMG25_09470</name>
</gene>
<feature type="compositionally biased region" description="Polar residues" evidence="1">
    <location>
        <begin position="60"/>
        <end position="78"/>
    </location>
</feature>
<sequence length="78" mass="8594">MQTIQLKASVDDNGILQIQLPDHPGEELEILSEKWVEHPVLKGRLCGTIKLVTDPPATMETESLTSKLAESATAQKNR</sequence>
<evidence type="ECO:0000313" key="3">
    <source>
        <dbReference type="Proteomes" id="UP001235849"/>
    </source>
</evidence>
<evidence type="ECO:0000313" key="2">
    <source>
        <dbReference type="EMBL" id="MDJ1174318.1"/>
    </source>
</evidence>
<protein>
    <submittedName>
        <fullName evidence="2">Uncharacterized protein</fullName>
    </submittedName>
</protein>
<feature type="region of interest" description="Disordered" evidence="1">
    <location>
        <begin position="59"/>
        <end position="78"/>
    </location>
</feature>
<comment type="caution">
    <text evidence="2">The sequence shown here is derived from an EMBL/GenBank/DDBJ whole genome shotgun (WGS) entry which is preliminary data.</text>
</comment>